<proteinExistence type="predicted"/>
<dbReference type="Gramene" id="Zm00001eb102330_T001">
    <property type="protein sequence ID" value="Zm00001eb102330_P001"/>
    <property type="gene ID" value="Zm00001eb102330"/>
</dbReference>
<feature type="compositionally biased region" description="Polar residues" evidence="1">
    <location>
        <begin position="294"/>
        <end position="305"/>
    </location>
</feature>
<protein>
    <submittedName>
        <fullName evidence="2">Uncharacterized protein</fullName>
    </submittedName>
</protein>
<dbReference type="EnsemblPlants" id="Zm00001eb102330_T001">
    <property type="protein sequence ID" value="Zm00001eb102330_P001"/>
    <property type="gene ID" value="Zm00001eb102330"/>
</dbReference>
<reference evidence="3" key="1">
    <citation type="submission" date="2015-12" db="EMBL/GenBank/DDBJ databases">
        <title>Update maize B73 reference genome by single molecule sequencing technologies.</title>
        <authorList>
            <consortium name="Maize Genome Sequencing Project"/>
            <person name="Ware D."/>
        </authorList>
    </citation>
    <scope>NUCLEOTIDE SEQUENCE [LARGE SCALE GENOMIC DNA]</scope>
    <source>
        <strain evidence="3">cv. B73</strain>
    </source>
</reference>
<evidence type="ECO:0000313" key="3">
    <source>
        <dbReference type="Proteomes" id="UP000007305"/>
    </source>
</evidence>
<dbReference type="InParanoid" id="A0A804MPM2"/>
<reference evidence="2" key="2">
    <citation type="submission" date="2019-07" db="EMBL/GenBank/DDBJ databases">
        <authorList>
            <person name="Seetharam A."/>
            <person name="Woodhouse M."/>
            <person name="Cannon E."/>
        </authorList>
    </citation>
    <scope>NUCLEOTIDE SEQUENCE [LARGE SCALE GENOMIC DNA]</scope>
    <source>
        <strain evidence="2">cv. B73</strain>
    </source>
</reference>
<feature type="compositionally biased region" description="Low complexity" evidence="1">
    <location>
        <begin position="164"/>
        <end position="176"/>
    </location>
</feature>
<name>A0A804MPM2_MAIZE</name>
<accession>A0A804MPM2</accession>
<feature type="compositionally biased region" description="Low complexity" evidence="1">
    <location>
        <begin position="209"/>
        <end position="221"/>
    </location>
</feature>
<reference evidence="2" key="3">
    <citation type="submission" date="2021-05" db="UniProtKB">
        <authorList>
            <consortium name="EnsemblPlants"/>
        </authorList>
    </citation>
    <scope>IDENTIFICATION</scope>
    <source>
        <strain evidence="2">cv. B73</strain>
    </source>
</reference>
<sequence length="347" mass="37052">MRVYCSMPGSDASPLIWTERDLCYNSTASWGLQDSIRSILRSTSTCVVVLNLVRVQQGETRNGAKEGKQNKKKTEVLCTPDDLWNRSSNANMQCSRQAAEVSERNQKRLRTSRMVALQSGQRPRPARTWRAQARQKVWPQGTKAAPLPRATHTQHRPPTPPPFSSSSPSSSGAASSAPARLHAHCCSARSSSASRDTLWLCPRAAAAGAAVAVPPGAGRTAVARREATAGGRRPSSASRMASSSVRRLGAVAGRSSPSLPPTPSSRSLSRSRRLDDAASCSASVMPRSRVGRGTRTSIPRATNSGLEEPADDACWRSNPLPQFIPRATARSGATLVLATGFLLSCSL</sequence>
<feature type="region of interest" description="Disordered" evidence="1">
    <location>
        <begin position="209"/>
        <end position="312"/>
    </location>
</feature>
<evidence type="ECO:0000313" key="2">
    <source>
        <dbReference type="EnsemblPlants" id="Zm00001eb102330_P001"/>
    </source>
</evidence>
<feature type="region of interest" description="Disordered" evidence="1">
    <location>
        <begin position="98"/>
        <end position="176"/>
    </location>
</feature>
<organism evidence="2 3">
    <name type="scientific">Zea mays</name>
    <name type="common">Maize</name>
    <dbReference type="NCBI Taxonomy" id="4577"/>
    <lineage>
        <taxon>Eukaryota</taxon>
        <taxon>Viridiplantae</taxon>
        <taxon>Streptophyta</taxon>
        <taxon>Embryophyta</taxon>
        <taxon>Tracheophyta</taxon>
        <taxon>Spermatophyta</taxon>
        <taxon>Magnoliopsida</taxon>
        <taxon>Liliopsida</taxon>
        <taxon>Poales</taxon>
        <taxon>Poaceae</taxon>
        <taxon>PACMAD clade</taxon>
        <taxon>Panicoideae</taxon>
        <taxon>Andropogonodae</taxon>
        <taxon>Andropogoneae</taxon>
        <taxon>Tripsacinae</taxon>
        <taxon>Zea</taxon>
    </lineage>
</organism>
<dbReference type="Proteomes" id="UP000007305">
    <property type="component" value="Chromosome 2"/>
</dbReference>
<keyword evidence="3" id="KW-1185">Reference proteome</keyword>
<dbReference type="AlphaFoldDB" id="A0A804MPM2"/>
<feature type="compositionally biased region" description="Low complexity" evidence="1">
    <location>
        <begin position="232"/>
        <end position="247"/>
    </location>
</feature>
<evidence type="ECO:0000256" key="1">
    <source>
        <dbReference type="SAM" id="MobiDB-lite"/>
    </source>
</evidence>